<dbReference type="Proteomes" id="UP000279275">
    <property type="component" value="Unassembled WGS sequence"/>
</dbReference>
<name>A0A3M2L7A5_9NOCA</name>
<dbReference type="AlphaFoldDB" id="A0A3M2L7A5"/>
<keyword evidence="2" id="KW-1185">Reference proteome</keyword>
<evidence type="ECO:0000313" key="2">
    <source>
        <dbReference type="Proteomes" id="UP000279275"/>
    </source>
</evidence>
<protein>
    <submittedName>
        <fullName evidence="1">Uncharacterized protein</fullName>
    </submittedName>
</protein>
<organism evidence="1 2">
    <name type="scientific">Nocardia stercoris</name>
    <dbReference type="NCBI Taxonomy" id="2483361"/>
    <lineage>
        <taxon>Bacteria</taxon>
        <taxon>Bacillati</taxon>
        <taxon>Actinomycetota</taxon>
        <taxon>Actinomycetes</taxon>
        <taxon>Mycobacteriales</taxon>
        <taxon>Nocardiaceae</taxon>
        <taxon>Nocardia</taxon>
    </lineage>
</organism>
<dbReference type="EMBL" id="RFFH01000010">
    <property type="protein sequence ID" value="RMI30408.1"/>
    <property type="molecule type" value="Genomic_DNA"/>
</dbReference>
<sequence>MGGAGLPPRPENVVLDSGEKSRVLEQVRRRGGVCHNCGNDRFVVGDALYLGFHFRSADPDAYLIALTCTDPDCPSRHTGITLARRLFLSETRTAECGAVPRRNR</sequence>
<comment type="caution">
    <text evidence="1">The sequence shown here is derived from an EMBL/GenBank/DDBJ whole genome shotgun (WGS) entry which is preliminary data.</text>
</comment>
<proteinExistence type="predicted"/>
<accession>A0A3M2L7A5</accession>
<gene>
    <name evidence="1" type="ORF">EBN03_22500</name>
</gene>
<reference evidence="1 2" key="1">
    <citation type="submission" date="2018-10" db="EMBL/GenBank/DDBJ databases">
        <title>Isolation from cow dung.</title>
        <authorList>
            <person name="Ling L."/>
        </authorList>
    </citation>
    <scope>NUCLEOTIDE SEQUENCE [LARGE SCALE GENOMIC DNA]</scope>
    <source>
        <strain evidence="1 2">NEAU-LL90</strain>
    </source>
</reference>
<evidence type="ECO:0000313" key="1">
    <source>
        <dbReference type="EMBL" id="RMI30408.1"/>
    </source>
</evidence>